<feature type="region of interest" description="Disordered" evidence="9">
    <location>
        <begin position="72"/>
        <end position="94"/>
    </location>
</feature>
<organism evidence="10">
    <name type="scientific">Culicoides sonorensis</name>
    <name type="common">Biting midge</name>
    <dbReference type="NCBI Taxonomy" id="179676"/>
    <lineage>
        <taxon>Eukaryota</taxon>
        <taxon>Metazoa</taxon>
        <taxon>Ecdysozoa</taxon>
        <taxon>Arthropoda</taxon>
        <taxon>Hexapoda</taxon>
        <taxon>Insecta</taxon>
        <taxon>Pterygota</taxon>
        <taxon>Neoptera</taxon>
        <taxon>Endopterygota</taxon>
        <taxon>Diptera</taxon>
        <taxon>Nematocera</taxon>
        <taxon>Chironomoidea</taxon>
        <taxon>Ceratopogonidae</taxon>
        <taxon>Ceratopogoninae</taxon>
        <taxon>Culicoides</taxon>
        <taxon>Monoculicoides</taxon>
    </lineage>
</organism>
<evidence type="ECO:0000313" key="10">
    <source>
        <dbReference type="EMBL" id="SSX20569.1"/>
    </source>
</evidence>
<feature type="transmembrane region" description="Helical" evidence="8">
    <location>
        <begin position="273"/>
        <end position="291"/>
    </location>
</feature>
<dbReference type="GO" id="GO:0007219">
    <property type="term" value="P:Notch signaling pathway"/>
    <property type="evidence" value="ECO:0007669"/>
    <property type="project" value="UniProtKB-KW"/>
</dbReference>
<comment type="domain">
    <text evidence="8">The PAL motif is required for normal active site conformation.</text>
</comment>
<dbReference type="PANTHER" id="PTHR10202">
    <property type="entry name" value="PRESENILIN"/>
    <property type="match status" value="1"/>
</dbReference>
<feature type="transmembrane region" description="Helical" evidence="8">
    <location>
        <begin position="238"/>
        <end position="261"/>
    </location>
</feature>
<dbReference type="EC" id="3.4.23.-" evidence="8"/>
<dbReference type="GO" id="GO:0006509">
    <property type="term" value="P:membrane protein ectodomain proteolysis"/>
    <property type="evidence" value="ECO:0007669"/>
    <property type="project" value="TreeGrafter"/>
</dbReference>
<keyword evidence="2 8" id="KW-0812">Transmembrane</keyword>
<dbReference type="GO" id="GO:0042500">
    <property type="term" value="F:aspartic endopeptidase activity, intramembrane cleaving"/>
    <property type="evidence" value="ECO:0007669"/>
    <property type="project" value="InterPro"/>
</dbReference>
<dbReference type="GO" id="GO:0034205">
    <property type="term" value="P:amyloid-beta formation"/>
    <property type="evidence" value="ECO:0007669"/>
    <property type="project" value="TreeGrafter"/>
</dbReference>
<comment type="subunit">
    <text evidence="8">Homodimer.</text>
</comment>
<feature type="transmembrane region" description="Helical" evidence="8">
    <location>
        <begin position="135"/>
        <end position="157"/>
    </location>
</feature>
<sequence length="543" mass="60469">MNTNESRSIINIIGLSSNLSESQQEDETTQLIMSAPVLSTDTRRRLAAGGNKNTPSNYGTTNQEFVPAIAAQSQNSENQSPRRTSPSSPVSGDVPEVAIQAPKRTRSSQGNLPPRVEVVEEEEGLKYGAQHVIKLFVPVTLCMAVVVATINTVSFYVRKDVYLVYTPFHEKSEETSTKLWNAIANSLILMVVIVLMTVLLIVLYKYKFYKTIHGWLIMSSFMLLFIFSFWYLEEVLKAYNIPLDFITACMLLWNFGVLGMISIHWKGPLRLQQAYLIFVAALMALVFIKYLPEWTTWVVLLVISIWDLIAVLSPKGPLRILVETAQERNEQIFPALIYSSTILYSYIGMAQTTDPNITMTPSGNEGGSTSPGSSDRRRESEGTPLVELGQSMNDILKRNEPDAGFTQEWAATSGNRVERRQIEVQANMGANPNRPEFRTVTAEPMNQTFVPEEERGIKLGLGDFIFYSVLVGKASSSGDWNLTIACFVAILIGLSLTLLLLAMTRKALPALPISIAFGLIFYFATLLVVQPFADKLSSEQIFI</sequence>
<comment type="similarity">
    <text evidence="1 8">Belongs to the peptidase A22A family.</text>
</comment>
<gene>
    <name evidence="10" type="primary">CSON001804</name>
</gene>
<accession>A0A336LV48</accession>
<dbReference type="InterPro" id="IPR042524">
    <property type="entry name" value="Presenilin_C"/>
</dbReference>
<dbReference type="Gene3D" id="1.10.472.100">
    <property type="entry name" value="Presenilin"/>
    <property type="match status" value="1"/>
</dbReference>
<proteinExistence type="inferred from homology"/>
<dbReference type="VEuPathDB" id="VectorBase:CSON001804"/>
<evidence type="ECO:0000256" key="1">
    <source>
        <dbReference type="ARBA" id="ARBA00008604"/>
    </source>
</evidence>
<dbReference type="PRINTS" id="PR01072">
    <property type="entry name" value="PRESENILIN"/>
</dbReference>
<dbReference type="EMBL" id="UFQT01000128">
    <property type="protein sequence ID" value="SSX20569.1"/>
    <property type="molecule type" value="Genomic_DNA"/>
</dbReference>
<dbReference type="InterPro" id="IPR006639">
    <property type="entry name" value="Preselin/SPP"/>
</dbReference>
<feature type="region of interest" description="Disordered" evidence="9">
    <location>
        <begin position="355"/>
        <end position="384"/>
    </location>
</feature>
<evidence type="ECO:0000256" key="2">
    <source>
        <dbReference type="ARBA" id="ARBA00022692"/>
    </source>
</evidence>
<protein>
    <recommendedName>
        <fullName evidence="8">Presenilin</fullName>
        <ecNumber evidence="8">3.4.23.-</ecNumber>
    </recommendedName>
</protein>
<dbReference type="PANTHER" id="PTHR10202:SF13">
    <property type="entry name" value="PRESENILIN HOMOLOG"/>
    <property type="match status" value="1"/>
</dbReference>
<feature type="compositionally biased region" description="Polar residues" evidence="9">
    <location>
        <begin position="355"/>
        <end position="373"/>
    </location>
</feature>
<dbReference type="GO" id="GO:0005789">
    <property type="term" value="C:endoplasmic reticulum membrane"/>
    <property type="evidence" value="ECO:0007669"/>
    <property type="project" value="UniProtKB-SubCell"/>
</dbReference>
<evidence type="ECO:0000256" key="8">
    <source>
        <dbReference type="RuleBase" id="RU361148"/>
    </source>
</evidence>
<evidence type="ECO:0000256" key="9">
    <source>
        <dbReference type="SAM" id="MobiDB-lite"/>
    </source>
</evidence>
<evidence type="ECO:0000256" key="4">
    <source>
        <dbReference type="ARBA" id="ARBA00022976"/>
    </source>
</evidence>
<reference evidence="10" key="1">
    <citation type="submission" date="2018-07" db="EMBL/GenBank/DDBJ databases">
        <authorList>
            <person name="Quirk P.G."/>
            <person name="Krulwich T.A."/>
        </authorList>
    </citation>
    <scope>NUCLEOTIDE SEQUENCE</scope>
</reference>
<feature type="transmembrane region" description="Helical" evidence="8">
    <location>
        <begin position="482"/>
        <end position="504"/>
    </location>
</feature>
<dbReference type="FunFam" id="1.10.472.100:FF:000001">
    <property type="entry name" value="Presenilin"/>
    <property type="match status" value="1"/>
</dbReference>
<dbReference type="GO" id="GO:0070765">
    <property type="term" value="C:gamma-secretase complex"/>
    <property type="evidence" value="ECO:0007669"/>
    <property type="project" value="TreeGrafter"/>
</dbReference>
<keyword evidence="5 8" id="KW-1133">Transmembrane helix</keyword>
<feature type="transmembrane region" description="Helical" evidence="8">
    <location>
        <begin position="182"/>
        <end position="203"/>
    </location>
</feature>
<keyword evidence="8" id="KW-0645">Protease</keyword>
<evidence type="ECO:0000256" key="7">
    <source>
        <dbReference type="ARBA" id="ARBA00023136"/>
    </source>
</evidence>
<dbReference type="GO" id="GO:0000139">
    <property type="term" value="C:Golgi membrane"/>
    <property type="evidence" value="ECO:0007669"/>
    <property type="project" value="UniProtKB-SubCell"/>
</dbReference>
<feature type="transmembrane region" description="Helical" evidence="8">
    <location>
        <begin position="297"/>
        <end position="313"/>
    </location>
</feature>
<keyword evidence="7 8" id="KW-0472">Membrane</keyword>
<feature type="compositionally biased region" description="Low complexity" evidence="9">
    <location>
        <begin position="81"/>
        <end position="91"/>
    </location>
</feature>
<keyword evidence="4 8" id="KW-0914">Notch signaling pathway</keyword>
<dbReference type="Pfam" id="PF01080">
    <property type="entry name" value="Presenilin"/>
    <property type="match status" value="1"/>
</dbReference>
<dbReference type="AlphaFoldDB" id="A0A336LV48"/>
<keyword evidence="3 8" id="KW-0256">Endoplasmic reticulum</keyword>
<dbReference type="InterPro" id="IPR001108">
    <property type="entry name" value="Peptidase_A22A"/>
</dbReference>
<keyword evidence="8" id="KW-0378">Hydrolase</keyword>
<feature type="transmembrane region" description="Helical" evidence="8">
    <location>
        <begin position="510"/>
        <end position="529"/>
    </location>
</feature>
<dbReference type="GO" id="GO:0055074">
    <property type="term" value="P:calcium ion homeostasis"/>
    <property type="evidence" value="ECO:0007669"/>
    <property type="project" value="TreeGrafter"/>
</dbReference>
<feature type="transmembrane region" description="Helical" evidence="8">
    <location>
        <begin position="215"/>
        <end position="232"/>
    </location>
</feature>
<evidence type="ECO:0000256" key="6">
    <source>
        <dbReference type="ARBA" id="ARBA00023034"/>
    </source>
</evidence>
<dbReference type="GO" id="GO:0016485">
    <property type="term" value="P:protein processing"/>
    <property type="evidence" value="ECO:0007669"/>
    <property type="project" value="InterPro"/>
</dbReference>
<evidence type="ECO:0000256" key="5">
    <source>
        <dbReference type="ARBA" id="ARBA00022989"/>
    </source>
</evidence>
<keyword evidence="6 8" id="KW-0333">Golgi apparatus</keyword>
<evidence type="ECO:0000256" key="3">
    <source>
        <dbReference type="ARBA" id="ARBA00022824"/>
    </source>
</evidence>
<comment type="subcellular location">
    <subcellularLocation>
        <location evidence="8">Endoplasmic reticulum membrane</location>
        <topology evidence="8">Multi-pass membrane protein</topology>
    </subcellularLocation>
    <subcellularLocation>
        <location evidence="8">Golgi apparatus membrane</location>
        <topology evidence="8">Multi-pass membrane protein</topology>
    </subcellularLocation>
</comment>
<comment type="function">
    <text evidence="8">Probable subunit of the gamma-secretase complex, an endoprotease complex that catalyzes the intramembrane cleavage of integral membrane proteins such as Notch receptors.</text>
</comment>
<name>A0A336LV48_CULSO</name>
<dbReference type="SMART" id="SM00730">
    <property type="entry name" value="PSN"/>
    <property type="match status" value="1"/>
</dbReference>
<dbReference type="OMA" id="TTNLMMF"/>